<evidence type="ECO:0000259" key="12">
    <source>
        <dbReference type="PROSITE" id="PS51171"/>
    </source>
</evidence>
<feature type="region of interest" description="Disordered" evidence="11">
    <location>
        <begin position="37"/>
        <end position="56"/>
    </location>
</feature>
<feature type="region of interest" description="Disordered" evidence="11">
    <location>
        <begin position="1"/>
        <end position="22"/>
    </location>
</feature>
<dbReference type="FunFam" id="3.30.70.260:FF:000012">
    <property type="entry name" value="Prephenate dehydratase"/>
    <property type="match status" value="1"/>
</dbReference>
<evidence type="ECO:0000256" key="9">
    <source>
        <dbReference type="PIRSR" id="PIRSR001500-2"/>
    </source>
</evidence>
<evidence type="ECO:0000259" key="13">
    <source>
        <dbReference type="PROSITE" id="PS51671"/>
    </source>
</evidence>
<evidence type="ECO:0000313" key="15">
    <source>
        <dbReference type="Proteomes" id="UP000540656"/>
    </source>
</evidence>
<evidence type="ECO:0000256" key="5">
    <source>
        <dbReference type="ARBA" id="ARBA00023141"/>
    </source>
</evidence>
<dbReference type="SUPFAM" id="SSF53850">
    <property type="entry name" value="Periplasmic binding protein-like II"/>
    <property type="match status" value="1"/>
</dbReference>
<dbReference type="GO" id="GO:0009094">
    <property type="term" value="P:L-phenylalanine biosynthetic process"/>
    <property type="evidence" value="ECO:0007669"/>
    <property type="project" value="UniProtKB-UniPathway"/>
</dbReference>
<dbReference type="UniPathway" id="UPA00121">
    <property type="reaction ID" value="UER00345"/>
</dbReference>
<comment type="pathway">
    <text evidence="1 10">Amino-acid biosynthesis; L-phenylalanine biosynthesis; phenylpyruvate from prephenate: step 1/1.</text>
</comment>
<dbReference type="PANTHER" id="PTHR21022:SF19">
    <property type="entry name" value="PREPHENATE DEHYDRATASE-RELATED"/>
    <property type="match status" value="1"/>
</dbReference>
<keyword evidence="5 10" id="KW-0057">Aromatic amino acid biosynthesis</keyword>
<gene>
    <name evidence="10" type="primary">pheA</name>
    <name evidence="14" type="ORF">BJ980_002442</name>
</gene>
<evidence type="ECO:0000256" key="6">
    <source>
        <dbReference type="ARBA" id="ARBA00023222"/>
    </source>
</evidence>
<name>A0A7Y9UTY8_9ACTN</name>
<evidence type="ECO:0000256" key="10">
    <source>
        <dbReference type="RuleBase" id="RU361254"/>
    </source>
</evidence>
<dbReference type="NCBIfam" id="NF008865">
    <property type="entry name" value="PRK11898.1"/>
    <property type="match status" value="1"/>
</dbReference>
<dbReference type="PROSITE" id="PS00857">
    <property type="entry name" value="PREPHENATE_DEHYDR_1"/>
    <property type="match status" value="1"/>
</dbReference>
<dbReference type="CDD" id="cd13632">
    <property type="entry name" value="PBP2_Aa-PDT_like"/>
    <property type="match status" value="1"/>
</dbReference>
<evidence type="ECO:0000256" key="2">
    <source>
        <dbReference type="ARBA" id="ARBA00013147"/>
    </source>
</evidence>
<dbReference type="Gene3D" id="3.40.190.10">
    <property type="entry name" value="Periplasmic binding protein-like II"/>
    <property type="match status" value="2"/>
</dbReference>
<dbReference type="EMBL" id="JACCAA010000001">
    <property type="protein sequence ID" value="NYG59519.1"/>
    <property type="molecule type" value="Genomic_DNA"/>
</dbReference>
<feature type="site" description="Essential for prephenate dehydratase activity" evidence="9">
    <location>
        <position position="205"/>
    </location>
</feature>
<evidence type="ECO:0000256" key="7">
    <source>
        <dbReference type="ARBA" id="ARBA00023239"/>
    </source>
</evidence>
<organism evidence="14 15">
    <name type="scientific">Nocardioides daedukensis</name>
    <dbReference type="NCBI Taxonomy" id="634462"/>
    <lineage>
        <taxon>Bacteria</taxon>
        <taxon>Bacillati</taxon>
        <taxon>Actinomycetota</taxon>
        <taxon>Actinomycetes</taxon>
        <taxon>Propionibacteriales</taxon>
        <taxon>Nocardioidaceae</taxon>
        <taxon>Nocardioides</taxon>
    </lineage>
</organism>
<feature type="domain" description="Prephenate dehydratase" evidence="12">
    <location>
        <begin position="16"/>
        <end position="212"/>
    </location>
</feature>
<dbReference type="Pfam" id="PF00800">
    <property type="entry name" value="PDT"/>
    <property type="match status" value="1"/>
</dbReference>
<feature type="domain" description="ACT" evidence="13">
    <location>
        <begin position="227"/>
        <end position="304"/>
    </location>
</feature>
<dbReference type="PROSITE" id="PS00858">
    <property type="entry name" value="PREPHENATE_DEHYDR_2"/>
    <property type="match status" value="1"/>
</dbReference>
<keyword evidence="4 10" id="KW-0028">Amino-acid biosynthesis</keyword>
<dbReference type="InterPro" id="IPR018528">
    <property type="entry name" value="Preph_deHydtase_CS"/>
</dbReference>
<dbReference type="PROSITE" id="PS51171">
    <property type="entry name" value="PREPHENATE_DEHYDR_3"/>
    <property type="match status" value="1"/>
</dbReference>
<evidence type="ECO:0000256" key="8">
    <source>
        <dbReference type="ARBA" id="ARBA00047848"/>
    </source>
</evidence>
<dbReference type="PANTHER" id="PTHR21022">
    <property type="entry name" value="PREPHENATE DEHYDRATASE P PROTEIN"/>
    <property type="match status" value="1"/>
</dbReference>
<accession>A0A7Y9UTY8</accession>
<proteinExistence type="predicted"/>
<comment type="catalytic activity">
    <reaction evidence="8 10">
        <text>prephenate + H(+) = 3-phenylpyruvate + CO2 + H2O</text>
        <dbReference type="Rhea" id="RHEA:21648"/>
        <dbReference type="ChEBI" id="CHEBI:15377"/>
        <dbReference type="ChEBI" id="CHEBI:15378"/>
        <dbReference type="ChEBI" id="CHEBI:16526"/>
        <dbReference type="ChEBI" id="CHEBI:18005"/>
        <dbReference type="ChEBI" id="CHEBI:29934"/>
        <dbReference type="EC" id="4.2.1.51"/>
    </reaction>
</comment>
<dbReference type="AlphaFoldDB" id="A0A7Y9UTY8"/>
<keyword evidence="7 10" id="KW-0456">Lyase</keyword>
<dbReference type="InterPro" id="IPR045865">
    <property type="entry name" value="ACT-like_dom_sf"/>
</dbReference>
<evidence type="ECO:0000256" key="3">
    <source>
        <dbReference type="ARBA" id="ARBA00021872"/>
    </source>
</evidence>
<dbReference type="InterPro" id="IPR001086">
    <property type="entry name" value="Preph_deHydtase"/>
</dbReference>
<dbReference type="SUPFAM" id="SSF55021">
    <property type="entry name" value="ACT-like"/>
    <property type="match status" value="1"/>
</dbReference>
<keyword evidence="6 10" id="KW-0584">Phenylalanine biosynthesis</keyword>
<evidence type="ECO:0000256" key="11">
    <source>
        <dbReference type="SAM" id="MobiDB-lite"/>
    </source>
</evidence>
<dbReference type="GO" id="GO:0005737">
    <property type="term" value="C:cytoplasm"/>
    <property type="evidence" value="ECO:0007669"/>
    <property type="project" value="TreeGrafter"/>
</dbReference>
<evidence type="ECO:0000313" key="14">
    <source>
        <dbReference type="EMBL" id="NYG59519.1"/>
    </source>
</evidence>
<dbReference type="PROSITE" id="PS51671">
    <property type="entry name" value="ACT"/>
    <property type="match status" value="1"/>
</dbReference>
<comment type="caution">
    <text evidence="14">The sequence shown here is derived from an EMBL/GenBank/DDBJ whole genome shotgun (WGS) entry which is preliminary data.</text>
</comment>
<dbReference type="GO" id="GO:0004664">
    <property type="term" value="F:prephenate dehydratase activity"/>
    <property type="evidence" value="ECO:0007669"/>
    <property type="project" value="UniProtKB-UniRule"/>
</dbReference>
<sequence>MPAPDDHTAAAGPSPRLAFLGPAGTFTEQAARSLAPKLAPKLATGQQASGDQKPSVALEPCSTVTVALDLVRSGEVAGAVVPIENSVEGSVPVTLDELATGDPLVIAAEATVPIQFSLIARPGTTLEAITLVGTHPHAAAQTRKWVASNLPQARVVHTNSTAAAGAGIADGTATWDAAITSPLAADHYQLQTLAQGIEDNASAETRFVLVTRPGAPASPTGADKTSLVAFIRTDHPGLLLELLEEFALRGVNLSRIESRPTGAGLGRYCFSIDCEGHIAEARVGEALMGLHRTCDDVRFLGSYPRADGVRTEVEKGTGDGDFREAESWLASLRNGD</sequence>
<evidence type="ECO:0000256" key="1">
    <source>
        <dbReference type="ARBA" id="ARBA00004741"/>
    </source>
</evidence>
<dbReference type="Gene3D" id="3.30.70.260">
    <property type="match status" value="1"/>
</dbReference>
<dbReference type="InterPro" id="IPR008242">
    <property type="entry name" value="Chor_mutase/pphenate_deHydtase"/>
</dbReference>
<dbReference type="RefSeq" id="WP_179502559.1">
    <property type="nucleotide sequence ID" value="NZ_JACCAA010000001.1"/>
</dbReference>
<reference evidence="14 15" key="1">
    <citation type="submission" date="2020-07" db="EMBL/GenBank/DDBJ databases">
        <title>Sequencing the genomes of 1000 actinobacteria strains.</title>
        <authorList>
            <person name="Klenk H.-P."/>
        </authorList>
    </citation>
    <scope>NUCLEOTIDE SEQUENCE [LARGE SCALE GENOMIC DNA]</scope>
    <source>
        <strain evidence="14 15">DSM 23819</strain>
    </source>
</reference>
<dbReference type="Proteomes" id="UP000540656">
    <property type="component" value="Unassembled WGS sequence"/>
</dbReference>
<dbReference type="InterPro" id="IPR002912">
    <property type="entry name" value="ACT_dom"/>
</dbReference>
<keyword evidence="15" id="KW-1185">Reference proteome</keyword>
<dbReference type="Pfam" id="PF01842">
    <property type="entry name" value="ACT"/>
    <property type="match status" value="1"/>
</dbReference>
<protein>
    <recommendedName>
        <fullName evidence="3 10">Prephenate dehydratase</fullName>
        <shortName evidence="10">PDT</shortName>
        <ecNumber evidence="2 10">4.2.1.51</ecNumber>
    </recommendedName>
</protein>
<evidence type="ECO:0000256" key="4">
    <source>
        <dbReference type="ARBA" id="ARBA00022605"/>
    </source>
</evidence>
<dbReference type="CDD" id="cd04905">
    <property type="entry name" value="ACT_CM-PDT"/>
    <property type="match status" value="1"/>
</dbReference>
<dbReference type="EC" id="4.2.1.51" evidence="2 10"/>
<dbReference type="PIRSF" id="PIRSF001500">
    <property type="entry name" value="Chor_mut_pdt_Ppr"/>
    <property type="match status" value="1"/>
</dbReference>